<comment type="function">
    <text evidence="3 6">Allows the formation of correctly charged Asn-tRNA(Asn) or Gln-tRNA(Gln) through the transamidation of misacylated Asp-tRNA(Asn) or Glu-tRNA(Gln) in organisms which lack either or both of asparaginyl-tRNA or glutaminyl-tRNA synthetases. The reaction takes place in the presence of glutamine and ATP through an activated phospho-Asp-tRNA(Asn) or phospho-Glu-tRNA(Gln).</text>
</comment>
<reference evidence="8 11" key="2">
    <citation type="submission" date="2020-12" db="EMBL/GenBank/DDBJ databases">
        <title>FDA dAtabase for Regulatory Grade micrObial Sequences (FDA-ARGOS): Supporting development and validation of Infectious Disease Dx tests.</title>
        <authorList>
            <person name="Sproer C."/>
            <person name="Gronow S."/>
            <person name="Severitt S."/>
            <person name="Schroder I."/>
            <person name="Tallon L."/>
            <person name="Sadzewicz L."/>
            <person name="Zhao X."/>
            <person name="Boylan J."/>
            <person name="Ott S."/>
            <person name="Bowen H."/>
            <person name="Vavikolanu K."/>
            <person name="Mehta A."/>
            <person name="Aluvathingal J."/>
            <person name="Nadendla S."/>
            <person name="Lowell S."/>
            <person name="Myers T."/>
            <person name="Yan Y."/>
            <person name="Sichtig H."/>
        </authorList>
    </citation>
    <scope>NUCLEOTIDE SEQUENCE [LARGE SCALE GENOMIC DNA]</scope>
    <source>
        <strain evidence="8 11">FDAARGOS_911</strain>
    </source>
</reference>
<dbReference type="GO" id="GO:0006412">
    <property type="term" value="P:translation"/>
    <property type="evidence" value="ECO:0007669"/>
    <property type="project" value="UniProtKB-UniRule"/>
</dbReference>
<evidence type="ECO:0000313" key="12">
    <source>
        <dbReference type="Proteomes" id="UP001069145"/>
    </source>
</evidence>
<dbReference type="HAMAP" id="MF_00122">
    <property type="entry name" value="GatC"/>
    <property type="match status" value="1"/>
</dbReference>
<dbReference type="GO" id="GO:0016740">
    <property type="term" value="F:transferase activity"/>
    <property type="evidence" value="ECO:0007669"/>
    <property type="project" value="UniProtKB-KW"/>
</dbReference>
<dbReference type="PANTHER" id="PTHR15004:SF0">
    <property type="entry name" value="GLUTAMYL-TRNA(GLN) AMIDOTRANSFERASE SUBUNIT C, MITOCHONDRIAL"/>
    <property type="match status" value="1"/>
</dbReference>
<evidence type="ECO:0000256" key="3">
    <source>
        <dbReference type="ARBA" id="ARBA00024799"/>
    </source>
</evidence>
<evidence type="ECO:0000313" key="10">
    <source>
        <dbReference type="Proteomes" id="UP000251923"/>
    </source>
</evidence>
<reference evidence="9 10" key="1">
    <citation type="submission" date="2018-04" db="EMBL/GenBank/DDBJ databases">
        <title>Aerococcus urinae genomes.</title>
        <authorList>
            <person name="Hilt E."/>
            <person name="Gilbert N.M."/>
            <person name="Thomas-White K."/>
            <person name="Putonti C."/>
            <person name="Lewis A.L."/>
            <person name="Visck K.L."/>
            <person name="Wolfe A.J."/>
        </authorList>
    </citation>
    <scope>NUCLEOTIDE SEQUENCE [LARGE SCALE GENOMIC DNA]</scope>
    <source>
        <strain evidence="9 10">UMB7480</strain>
    </source>
</reference>
<dbReference type="GO" id="GO:0005524">
    <property type="term" value="F:ATP binding"/>
    <property type="evidence" value="ECO:0007669"/>
    <property type="project" value="UniProtKB-KW"/>
</dbReference>
<evidence type="ECO:0000313" key="7">
    <source>
        <dbReference type="EMBL" id="MCY3053460.1"/>
    </source>
</evidence>
<evidence type="ECO:0000256" key="1">
    <source>
        <dbReference type="ARBA" id="ARBA00010757"/>
    </source>
</evidence>
<comment type="similarity">
    <text evidence="1 6">Belongs to the GatC family.</text>
</comment>
<keyword evidence="6" id="KW-0547">Nucleotide-binding</keyword>
<sequence length="99" mass="11146">MSISEQDFKHVAQLAKLSFSDEEVGPMNDRFTEILDMVEQLSEVDTEGVEVMTHGINLKNIMRDDKPEAGTDRDLMLKNAPTKRDGFIVVPASFDESED</sequence>
<comment type="subunit">
    <text evidence="2 6">Heterotrimer of A, B and C subunits.</text>
</comment>
<evidence type="ECO:0000256" key="2">
    <source>
        <dbReference type="ARBA" id="ARBA00011123"/>
    </source>
</evidence>
<keyword evidence="6" id="KW-0067">ATP-binding</keyword>
<dbReference type="SUPFAM" id="SSF141000">
    <property type="entry name" value="Glu-tRNAGln amidotransferase C subunit"/>
    <property type="match status" value="1"/>
</dbReference>
<evidence type="ECO:0000313" key="11">
    <source>
        <dbReference type="Proteomes" id="UP000594771"/>
    </source>
</evidence>
<keyword evidence="8" id="KW-0808">Transferase</keyword>
<dbReference type="InterPro" id="IPR003837">
    <property type="entry name" value="GatC"/>
</dbReference>
<evidence type="ECO:0000313" key="8">
    <source>
        <dbReference type="EMBL" id="QPS01637.1"/>
    </source>
</evidence>
<dbReference type="GO" id="GO:0050567">
    <property type="term" value="F:glutaminyl-tRNA synthase (glutamine-hydrolyzing) activity"/>
    <property type="evidence" value="ECO:0007669"/>
    <property type="project" value="UniProtKB-UniRule"/>
</dbReference>
<organism evidence="9 10">
    <name type="scientific">Aerococcus urinae</name>
    <dbReference type="NCBI Taxonomy" id="1376"/>
    <lineage>
        <taxon>Bacteria</taxon>
        <taxon>Bacillati</taxon>
        <taxon>Bacillota</taxon>
        <taxon>Bacilli</taxon>
        <taxon>Lactobacillales</taxon>
        <taxon>Aerococcaceae</taxon>
        <taxon>Aerococcus</taxon>
    </lineage>
</organism>
<comment type="catalytic activity">
    <reaction evidence="4 6">
        <text>L-aspartyl-tRNA(Asn) + L-glutamine + ATP + H2O = L-asparaginyl-tRNA(Asn) + L-glutamate + ADP + phosphate + 2 H(+)</text>
        <dbReference type="Rhea" id="RHEA:14513"/>
        <dbReference type="Rhea" id="RHEA-COMP:9674"/>
        <dbReference type="Rhea" id="RHEA-COMP:9677"/>
        <dbReference type="ChEBI" id="CHEBI:15377"/>
        <dbReference type="ChEBI" id="CHEBI:15378"/>
        <dbReference type="ChEBI" id="CHEBI:29985"/>
        <dbReference type="ChEBI" id="CHEBI:30616"/>
        <dbReference type="ChEBI" id="CHEBI:43474"/>
        <dbReference type="ChEBI" id="CHEBI:58359"/>
        <dbReference type="ChEBI" id="CHEBI:78515"/>
        <dbReference type="ChEBI" id="CHEBI:78516"/>
        <dbReference type="ChEBI" id="CHEBI:456216"/>
    </reaction>
</comment>
<gene>
    <name evidence="6 7" type="primary">gatC</name>
    <name evidence="9" type="ORF">DBT54_06420</name>
    <name evidence="8" type="ORF">I6G68_00730</name>
    <name evidence="7" type="ORF">ODY43_05585</name>
</gene>
<dbReference type="EMBL" id="QMHM01000011">
    <property type="protein sequence ID" value="RAV78785.1"/>
    <property type="molecule type" value="Genomic_DNA"/>
</dbReference>
<keyword evidence="6" id="KW-0436">Ligase</keyword>
<dbReference type="InterPro" id="IPR036113">
    <property type="entry name" value="Asp/Glu-ADT_sf_sub_c"/>
</dbReference>
<dbReference type="GeneID" id="89333379"/>
<dbReference type="AlphaFoldDB" id="A0A0X8FCX7"/>
<dbReference type="Gene3D" id="1.10.20.60">
    <property type="entry name" value="Glu-tRNAGln amidotransferase C subunit, N-terminal domain"/>
    <property type="match status" value="1"/>
</dbReference>
<dbReference type="Pfam" id="PF02686">
    <property type="entry name" value="GatC"/>
    <property type="match status" value="1"/>
</dbReference>
<evidence type="ECO:0000256" key="6">
    <source>
        <dbReference type="HAMAP-Rule" id="MF_00122"/>
    </source>
</evidence>
<comment type="catalytic activity">
    <reaction evidence="5 6">
        <text>L-glutamyl-tRNA(Gln) + L-glutamine + ATP + H2O = L-glutaminyl-tRNA(Gln) + L-glutamate + ADP + phosphate + H(+)</text>
        <dbReference type="Rhea" id="RHEA:17521"/>
        <dbReference type="Rhea" id="RHEA-COMP:9681"/>
        <dbReference type="Rhea" id="RHEA-COMP:9684"/>
        <dbReference type="ChEBI" id="CHEBI:15377"/>
        <dbReference type="ChEBI" id="CHEBI:15378"/>
        <dbReference type="ChEBI" id="CHEBI:29985"/>
        <dbReference type="ChEBI" id="CHEBI:30616"/>
        <dbReference type="ChEBI" id="CHEBI:43474"/>
        <dbReference type="ChEBI" id="CHEBI:58359"/>
        <dbReference type="ChEBI" id="CHEBI:78520"/>
        <dbReference type="ChEBI" id="CHEBI:78521"/>
        <dbReference type="ChEBI" id="CHEBI:456216"/>
    </reaction>
</comment>
<dbReference type="PANTHER" id="PTHR15004">
    <property type="entry name" value="GLUTAMYL-TRNA(GLN) AMIDOTRANSFERASE SUBUNIT C, MITOCHONDRIAL"/>
    <property type="match status" value="1"/>
</dbReference>
<dbReference type="Proteomes" id="UP001069145">
    <property type="component" value="Unassembled WGS sequence"/>
</dbReference>
<keyword evidence="6" id="KW-0648">Protein biosynthesis</keyword>
<dbReference type="NCBIfam" id="TIGR00135">
    <property type="entry name" value="gatC"/>
    <property type="match status" value="1"/>
</dbReference>
<dbReference type="EMBL" id="JAOTML010000005">
    <property type="protein sequence ID" value="MCY3053460.1"/>
    <property type="molecule type" value="Genomic_DNA"/>
</dbReference>
<evidence type="ECO:0000256" key="5">
    <source>
        <dbReference type="ARBA" id="ARBA00047913"/>
    </source>
</evidence>
<accession>A0A0X8FCX7</accession>
<dbReference type="EC" id="6.3.5.-" evidence="6"/>
<proteinExistence type="inferred from homology"/>
<dbReference type="EMBL" id="CP065662">
    <property type="protein sequence ID" value="QPS01637.1"/>
    <property type="molecule type" value="Genomic_DNA"/>
</dbReference>
<keyword evidence="12" id="KW-1185">Reference proteome</keyword>
<reference evidence="7" key="3">
    <citation type="submission" date="2022-09" db="EMBL/GenBank/DDBJ databases">
        <title>Aerococcus urinae taxonomy study.</title>
        <authorList>
            <person name="Christensen J."/>
            <person name="Senneby E."/>
        </authorList>
    </citation>
    <scope>NUCLEOTIDE SEQUENCE</scope>
    <source>
        <strain evidence="7">NLD-066-U95</strain>
    </source>
</reference>
<dbReference type="GO" id="GO:0006450">
    <property type="term" value="P:regulation of translational fidelity"/>
    <property type="evidence" value="ECO:0007669"/>
    <property type="project" value="InterPro"/>
</dbReference>
<name>A0A0X8FCX7_9LACT</name>
<dbReference type="KEGG" id="aun:AWM73_00295"/>
<dbReference type="RefSeq" id="WP_060777539.1">
    <property type="nucleotide sequence ID" value="NZ_CAJHLF010000001.1"/>
</dbReference>
<dbReference type="Proteomes" id="UP000594771">
    <property type="component" value="Chromosome"/>
</dbReference>
<evidence type="ECO:0000256" key="4">
    <source>
        <dbReference type="ARBA" id="ARBA00047380"/>
    </source>
</evidence>
<protein>
    <recommendedName>
        <fullName evidence="6">Aspartyl/glutamyl-tRNA(Asn/Gln) amidotransferase subunit C</fullName>
        <shortName evidence="6">Asp/Glu-ADT subunit C</shortName>
        <ecNumber evidence="6">6.3.5.-</ecNumber>
    </recommendedName>
</protein>
<evidence type="ECO:0000313" key="9">
    <source>
        <dbReference type="EMBL" id="RAV78785.1"/>
    </source>
</evidence>
<dbReference type="GO" id="GO:0070681">
    <property type="term" value="P:glutaminyl-tRNAGln biosynthesis via transamidation"/>
    <property type="evidence" value="ECO:0007669"/>
    <property type="project" value="TreeGrafter"/>
</dbReference>
<dbReference type="Proteomes" id="UP000251923">
    <property type="component" value="Unassembled WGS sequence"/>
</dbReference>
<dbReference type="OrthoDB" id="9813938at2"/>